<accession>A0A640SL48</accession>
<evidence type="ECO:0000313" key="1">
    <source>
        <dbReference type="EMBL" id="GFE11967.1"/>
    </source>
</evidence>
<dbReference type="AlphaFoldDB" id="A0A640SL48"/>
<evidence type="ECO:0000313" key="2">
    <source>
        <dbReference type="Proteomes" id="UP000430079"/>
    </source>
</evidence>
<organism evidence="1 2">
    <name type="scientific">Streptomyces glebosus</name>
    <dbReference type="NCBI Taxonomy" id="249580"/>
    <lineage>
        <taxon>Bacteria</taxon>
        <taxon>Bacillati</taxon>
        <taxon>Actinomycetota</taxon>
        <taxon>Actinomycetes</taxon>
        <taxon>Kitasatosporales</taxon>
        <taxon>Streptomycetaceae</taxon>
        <taxon>Streptomyces</taxon>
    </lineage>
</organism>
<dbReference type="RefSeq" id="WP_190144648.1">
    <property type="nucleotide sequence ID" value="NZ_BLIO01000001.1"/>
</dbReference>
<proteinExistence type="predicted"/>
<name>A0A640SL48_9ACTN</name>
<dbReference type="EMBL" id="BLIO01000001">
    <property type="protein sequence ID" value="GFE11967.1"/>
    <property type="molecule type" value="Genomic_DNA"/>
</dbReference>
<keyword evidence="2" id="KW-1185">Reference proteome</keyword>
<reference evidence="1 2" key="1">
    <citation type="submission" date="2019-12" db="EMBL/GenBank/DDBJ databases">
        <title>Whole genome shotgun sequence of Streptomyces hygroscopicus subsp. glebosus NBRC 13786.</title>
        <authorList>
            <person name="Ichikawa N."/>
            <person name="Kimura A."/>
            <person name="Kitahashi Y."/>
            <person name="Komaki H."/>
            <person name="Tamura T."/>
        </authorList>
    </citation>
    <scope>NUCLEOTIDE SEQUENCE [LARGE SCALE GENOMIC DNA]</scope>
    <source>
        <strain evidence="1 2">NBRC 13786</strain>
    </source>
</reference>
<protein>
    <recommendedName>
        <fullName evidence="3">Glycosyl transferase</fullName>
    </recommendedName>
</protein>
<gene>
    <name evidence="1" type="ORF">Sgleb_00140</name>
</gene>
<comment type="caution">
    <text evidence="1">The sequence shown here is derived from an EMBL/GenBank/DDBJ whole genome shotgun (WGS) entry which is preliminary data.</text>
</comment>
<evidence type="ECO:0008006" key="3">
    <source>
        <dbReference type="Google" id="ProtNLM"/>
    </source>
</evidence>
<dbReference type="Proteomes" id="UP000430079">
    <property type="component" value="Unassembled WGS sequence"/>
</dbReference>
<sequence>MPPLDANIAYWSDACPYLWHKERLINLAARRLPCRYTHIVWADNDMVITPDWPQAVADAFTRAPLVQAFREACYRTFEGNHTYSLPSALRPGKLGAHGVAWGAAREFFTEGPGLFDYALVGGGDSVFAYSLVDHTPMPFVHRQSFIPKVWSPALLAETDAWLAQARAWTDGRQPVAAETDVEVIQHGSLWQRRYRDRHALLGALDPARHLVEAPDTIHRWSDCGLAELGPTIRAYFHSRNEDEVWPAVVAAG</sequence>